<sequence length="146" mass="15995">MHLDGLIYCSIGKGRGSGQSKEYQMQPHSLVRTQNIRKGLIPYTYRLICWYFCLAHGSFPTVTSNQSDRSNDSGTGASADQTNTSRTNGDRGQAQGSTQEESESVAQTSVAVPVGTLRVSNSSAMGQEYHEYYNYGQNDKKPNGTQ</sequence>
<dbReference type="Proteomes" id="UP000054337">
    <property type="component" value="Unassembled WGS sequence"/>
</dbReference>
<dbReference type="HOGENOM" id="CLU_1777110_0_0_1"/>
<name>W7E9W2_BIPV3</name>
<protein>
    <submittedName>
        <fullName evidence="2">Uncharacterized protein</fullName>
    </submittedName>
</protein>
<accession>W7E9W2</accession>
<evidence type="ECO:0000313" key="2">
    <source>
        <dbReference type="EMBL" id="EUN20867.1"/>
    </source>
</evidence>
<dbReference type="GeneID" id="26252655"/>
<evidence type="ECO:0000256" key="1">
    <source>
        <dbReference type="SAM" id="MobiDB-lite"/>
    </source>
</evidence>
<dbReference type="OrthoDB" id="3693990at2759"/>
<dbReference type="EMBL" id="KI968880">
    <property type="protein sequence ID" value="EUN20867.1"/>
    <property type="molecule type" value="Genomic_DNA"/>
</dbReference>
<keyword evidence="3" id="KW-1185">Reference proteome</keyword>
<feature type="compositionally biased region" description="Polar residues" evidence="1">
    <location>
        <begin position="62"/>
        <end position="87"/>
    </location>
</feature>
<organism evidence="2 3">
    <name type="scientific">Bipolaris victoriae (strain FI3)</name>
    <name type="common">Victoria blight of oats agent</name>
    <name type="synonym">Cochliobolus victoriae</name>
    <dbReference type="NCBI Taxonomy" id="930091"/>
    <lineage>
        <taxon>Eukaryota</taxon>
        <taxon>Fungi</taxon>
        <taxon>Dikarya</taxon>
        <taxon>Ascomycota</taxon>
        <taxon>Pezizomycotina</taxon>
        <taxon>Dothideomycetes</taxon>
        <taxon>Pleosporomycetidae</taxon>
        <taxon>Pleosporales</taxon>
        <taxon>Pleosporineae</taxon>
        <taxon>Pleosporaceae</taxon>
        <taxon>Bipolaris</taxon>
    </lineage>
</organism>
<dbReference type="AlphaFoldDB" id="W7E9W2"/>
<dbReference type="RefSeq" id="XP_014550441.1">
    <property type="nucleotide sequence ID" value="XM_014694955.1"/>
</dbReference>
<feature type="region of interest" description="Disordered" evidence="1">
    <location>
        <begin position="62"/>
        <end position="114"/>
    </location>
</feature>
<evidence type="ECO:0000313" key="3">
    <source>
        <dbReference type="Proteomes" id="UP000054337"/>
    </source>
</evidence>
<feature type="compositionally biased region" description="Polar residues" evidence="1">
    <location>
        <begin position="94"/>
        <end position="110"/>
    </location>
</feature>
<reference evidence="2 3" key="1">
    <citation type="journal article" date="2013" name="PLoS Genet.">
        <title>Comparative genome structure, secondary metabolite, and effector coding capacity across Cochliobolus pathogens.</title>
        <authorList>
            <person name="Condon B.J."/>
            <person name="Leng Y."/>
            <person name="Wu D."/>
            <person name="Bushley K.E."/>
            <person name="Ohm R.A."/>
            <person name="Otillar R."/>
            <person name="Martin J."/>
            <person name="Schackwitz W."/>
            <person name="Grimwood J."/>
            <person name="MohdZainudin N."/>
            <person name="Xue C."/>
            <person name="Wang R."/>
            <person name="Manning V.A."/>
            <person name="Dhillon B."/>
            <person name="Tu Z.J."/>
            <person name="Steffenson B.J."/>
            <person name="Salamov A."/>
            <person name="Sun H."/>
            <person name="Lowry S."/>
            <person name="LaButti K."/>
            <person name="Han J."/>
            <person name="Copeland A."/>
            <person name="Lindquist E."/>
            <person name="Barry K."/>
            <person name="Schmutz J."/>
            <person name="Baker S.E."/>
            <person name="Ciuffetti L.M."/>
            <person name="Grigoriev I.V."/>
            <person name="Zhong S."/>
            <person name="Turgeon B.G."/>
        </authorList>
    </citation>
    <scope>NUCLEOTIDE SEQUENCE [LARGE SCALE GENOMIC DNA]</scope>
    <source>
        <strain evidence="2 3">FI3</strain>
    </source>
</reference>
<gene>
    <name evidence="2" type="ORF">COCVIDRAFT_21101</name>
</gene>
<proteinExistence type="predicted"/>